<sequence>MFVPQVTIASPAASRGSPLTPLDGGMRSEGSFSAGSAGSMNGPAGGAMRGRTASANSRPSPLAATTRATTAAAPGGMGGLGMTTTVVATNLSEADNIKVAVRVRPLFPHETDKGGTSVVQVTSNTAVKVVVPGPAGTSMQKDFAFHACLGPEVSQSDVLHLCGVPQLLDAALSGYNVTVFAYGQTGSGKTYTMSGREEVIAGEGYTGDQTHDGIMSRAIGHLYQQIDAKKADMRFSLSASYLEIYNEGIYDLLNLKNKNLPVKWDAALGFFVPGLKQATCNKLDTMMDVIRTGMKHRHVGSHELNIESSRSHSIMTIYLTSTPADPSAADFGTPRMGKISFVDLAGSERLKDSKSEGVMLKETTNINKSLFVLGKVISALAERDSSGTSSAHIPYRDSKLTKLLMDSLGGNALALMIACCSPASTAVEETLSTLSYATRAKNIQNRPTVQYDPKEAQIANLRREIDLLRQENAYLREQVRMGGGVPGMDPQTPLYTHRPPPPGTAAAADSSGGSGGGAPPGSAPHHNHQHGSAIWPSLLGGGGAGGDAAASAPASAGGGGAAAAGALGSSMSAPPHLPPARLMSPRLGGAPDALRNSINLGSGHSIGNMAHLLEPLRVSVDAAAGAGSPGGGGGLAAAMAARRLSTNGPAGQLQLQQQEEDIDLMRRLMETQSLLSRFSEENGRLAKENDRLRANRQLLSQEHGEVLDEIETLRAKLGQLESAVLSGNQTATAAARAALASAMGGGGGGGQQRGDSPAGAGAGRGLYPMNSGLSVSAGGAPPATAYGGGAAGGGLRSVPSGHLASPLPGAMHDYGGAGGGGGMVIVPPPGSAGGGGGQFGMMQPQQQQQQFGPPPGSSGGMMMVMGPGMGPMGPLGGGGMMGMGMMVPGGGMPHSPHTPLMPQQPHHSPQQHLQQYQQQQMQMQYQQQQQQQPRPPPQSSGGPPATAGSAAGGSGSGNPLSGIANVMAVGAAPGGSNANAMRTRSRYGGGSSGGPGGSADEIIVADRNKLALLLATAGPAEPAVQVRPVPIKPPEQVYANPAKNYHAQHIQKQIQIQRSGSNPSSPKAPTPGGSSSAMSPGGGGGSQFF</sequence>
<evidence type="ECO:0000256" key="3">
    <source>
        <dbReference type="ARBA" id="ARBA00023175"/>
    </source>
</evidence>
<feature type="coiled-coil region" evidence="5">
    <location>
        <begin position="675"/>
        <end position="702"/>
    </location>
</feature>
<feature type="domain" description="Kinesin motor" evidence="7">
    <location>
        <begin position="96"/>
        <end position="443"/>
    </location>
</feature>
<feature type="region of interest" description="Disordered" evidence="6">
    <location>
        <begin position="743"/>
        <end position="763"/>
    </location>
</feature>
<keyword evidence="1 4" id="KW-0547">Nucleotide-binding</keyword>
<dbReference type="Gene3D" id="3.40.850.10">
    <property type="entry name" value="Kinesin motor domain"/>
    <property type="match status" value="1"/>
</dbReference>
<dbReference type="GO" id="GO:0005524">
    <property type="term" value="F:ATP binding"/>
    <property type="evidence" value="ECO:0007669"/>
    <property type="project" value="UniProtKB-UniRule"/>
</dbReference>
<dbReference type="GO" id="GO:0051231">
    <property type="term" value="P:spindle elongation"/>
    <property type="evidence" value="ECO:0007669"/>
    <property type="project" value="TreeGrafter"/>
</dbReference>
<dbReference type="PANTHER" id="PTHR47969">
    <property type="entry name" value="CHROMOSOME-ASSOCIATED KINESIN KIF4A-RELATED"/>
    <property type="match status" value="1"/>
</dbReference>
<dbReference type="InterPro" id="IPR019821">
    <property type="entry name" value="Kinesin_motor_CS"/>
</dbReference>
<accession>A0A835VSX4</accession>
<dbReference type="PRINTS" id="PR00380">
    <property type="entry name" value="KINESINHEAVY"/>
</dbReference>
<feature type="compositionally biased region" description="Low complexity" evidence="6">
    <location>
        <begin position="900"/>
        <end position="932"/>
    </location>
</feature>
<feature type="compositionally biased region" description="Low complexity" evidence="6">
    <location>
        <begin position="28"/>
        <end position="39"/>
    </location>
</feature>
<dbReference type="GO" id="GO:0008017">
    <property type="term" value="F:microtubule binding"/>
    <property type="evidence" value="ECO:0007669"/>
    <property type="project" value="InterPro"/>
</dbReference>
<dbReference type="InterPro" id="IPR027640">
    <property type="entry name" value="Kinesin-like_fam"/>
</dbReference>
<dbReference type="Proteomes" id="UP000613740">
    <property type="component" value="Unassembled WGS sequence"/>
</dbReference>
<evidence type="ECO:0000259" key="7">
    <source>
        <dbReference type="PROSITE" id="PS50067"/>
    </source>
</evidence>
<feature type="compositionally biased region" description="Gly residues" evidence="6">
    <location>
        <begin position="1080"/>
        <end position="1089"/>
    </location>
</feature>
<proteinExistence type="inferred from homology"/>
<reference evidence="8" key="1">
    <citation type="journal article" date="2020" name="bioRxiv">
        <title>Comparative genomics of Chlamydomonas.</title>
        <authorList>
            <person name="Craig R.J."/>
            <person name="Hasan A.R."/>
            <person name="Ness R.W."/>
            <person name="Keightley P.D."/>
        </authorList>
    </citation>
    <scope>NUCLEOTIDE SEQUENCE</scope>
    <source>
        <strain evidence="8">CCAP 11/173</strain>
    </source>
</reference>
<feature type="compositionally biased region" description="Polar residues" evidence="6">
    <location>
        <begin position="1058"/>
        <end position="1067"/>
    </location>
</feature>
<dbReference type="InterPro" id="IPR027417">
    <property type="entry name" value="P-loop_NTPase"/>
</dbReference>
<evidence type="ECO:0000313" key="8">
    <source>
        <dbReference type="EMBL" id="KAG2428082.1"/>
    </source>
</evidence>
<dbReference type="SUPFAM" id="SSF52540">
    <property type="entry name" value="P-loop containing nucleoside triphosphate hydrolases"/>
    <property type="match status" value="1"/>
</dbReference>
<dbReference type="PROSITE" id="PS00411">
    <property type="entry name" value="KINESIN_MOTOR_1"/>
    <property type="match status" value="1"/>
</dbReference>
<dbReference type="OrthoDB" id="3176171at2759"/>
<evidence type="ECO:0000256" key="1">
    <source>
        <dbReference type="ARBA" id="ARBA00022741"/>
    </source>
</evidence>
<evidence type="ECO:0000256" key="4">
    <source>
        <dbReference type="PROSITE-ProRule" id="PRU00283"/>
    </source>
</evidence>
<dbReference type="InterPro" id="IPR036961">
    <property type="entry name" value="Kinesin_motor_dom_sf"/>
</dbReference>
<dbReference type="CDD" id="cd00106">
    <property type="entry name" value="KISc"/>
    <property type="match status" value="1"/>
</dbReference>
<gene>
    <name evidence="8" type="ORF">HYH02_014473</name>
</gene>
<evidence type="ECO:0000256" key="2">
    <source>
        <dbReference type="ARBA" id="ARBA00022840"/>
    </source>
</evidence>
<dbReference type="SMART" id="SM00129">
    <property type="entry name" value="KISc"/>
    <property type="match status" value="1"/>
</dbReference>
<organism evidence="8 9">
    <name type="scientific">Chlamydomonas schloesseri</name>
    <dbReference type="NCBI Taxonomy" id="2026947"/>
    <lineage>
        <taxon>Eukaryota</taxon>
        <taxon>Viridiplantae</taxon>
        <taxon>Chlorophyta</taxon>
        <taxon>core chlorophytes</taxon>
        <taxon>Chlorophyceae</taxon>
        <taxon>CS clade</taxon>
        <taxon>Chlamydomonadales</taxon>
        <taxon>Chlamydomonadaceae</taxon>
        <taxon>Chlamydomonas</taxon>
    </lineage>
</organism>
<dbReference type="EMBL" id="JAEHOD010000097">
    <property type="protein sequence ID" value="KAG2428082.1"/>
    <property type="molecule type" value="Genomic_DNA"/>
</dbReference>
<dbReference type="GO" id="GO:0007018">
    <property type="term" value="P:microtubule-based movement"/>
    <property type="evidence" value="ECO:0007669"/>
    <property type="project" value="InterPro"/>
</dbReference>
<dbReference type="GO" id="GO:0007052">
    <property type="term" value="P:mitotic spindle organization"/>
    <property type="evidence" value="ECO:0007669"/>
    <property type="project" value="TreeGrafter"/>
</dbReference>
<comment type="caution">
    <text evidence="8">The sequence shown here is derived from an EMBL/GenBank/DDBJ whole genome shotgun (WGS) entry which is preliminary data.</text>
</comment>
<keyword evidence="3 4" id="KW-0505">Motor protein</keyword>
<keyword evidence="9" id="KW-1185">Reference proteome</keyword>
<dbReference type="GO" id="GO:0003777">
    <property type="term" value="F:microtubule motor activity"/>
    <property type="evidence" value="ECO:0007669"/>
    <property type="project" value="InterPro"/>
</dbReference>
<feature type="compositionally biased region" description="Gly residues" evidence="6">
    <location>
        <begin position="743"/>
        <end position="752"/>
    </location>
</feature>
<evidence type="ECO:0000313" key="9">
    <source>
        <dbReference type="Proteomes" id="UP000613740"/>
    </source>
</evidence>
<dbReference type="InterPro" id="IPR001752">
    <property type="entry name" value="Kinesin_motor_dom"/>
</dbReference>
<feature type="binding site" evidence="4">
    <location>
        <begin position="183"/>
        <end position="190"/>
    </location>
    <ligand>
        <name>ATP</name>
        <dbReference type="ChEBI" id="CHEBI:30616"/>
    </ligand>
</feature>
<feature type="compositionally biased region" description="Low complexity" evidence="6">
    <location>
        <begin position="61"/>
        <end position="74"/>
    </location>
</feature>
<evidence type="ECO:0000256" key="6">
    <source>
        <dbReference type="SAM" id="MobiDB-lite"/>
    </source>
</evidence>
<feature type="region of interest" description="Disordered" evidence="6">
    <location>
        <begin position="481"/>
        <end position="565"/>
    </location>
</feature>
<dbReference type="FunFam" id="3.40.850.10:FF:000195">
    <property type="entry name" value="Kinesin-like protein"/>
    <property type="match status" value="1"/>
</dbReference>
<feature type="region of interest" description="Disordered" evidence="6">
    <location>
        <begin position="1040"/>
        <end position="1089"/>
    </location>
</feature>
<name>A0A835VSX4_9CHLO</name>
<evidence type="ECO:0000256" key="5">
    <source>
        <dbReference type="SAM" id="Coils"/>
    </source>
</evidence>
<dbReference type="AlphaFoldDB" id="A0A835VSX4"/>
<dbReference type="PROSITE" id="PS50067">
    <property type="entry name" value="KINESIN_MOTOR_2"/>
    <property type="match status" value="1"/>
</dbReference>
<comment type="similarity">
    <text evidence="4">Belongs to the TRAFAC class myosin-kinesin ATPase superfamily. Kinesin family.</text>
</comment>
<dbReference type="PANTHER" id="PTHR47969:SF29">
    <property type="entry name" value="KINESIN-LIKE PROTEIN"/>
    <property type="match status" value="1"/>
</dbReference>
<feature type="compositionally biased region" description="Low complexity" evidence="6">
    <location>
        <begin position="1048"/>
        <end position="1057"/>
    </location>
</feature>
<keyword evidence="5" id="KW-0175">Coiled coil</keyword>
<dbReference type="Pfam" id="PF00225">
    <property type="entry name" value="Kinesin"/>
    <property type="match status" value="1"/>
</dbReference>
<feature type="region of interest" description="Disordered" evidence="6">
    <location>
        <begin position="885"/>
        <end position="958"/>
    </location>
</feature>
<feature type="coiled-coil region" evidence="5">
    <location>
        <begin position="451"/>
        <end position="478"/>
    </location>
</feature>
<protein>
    <recommendedName>
        <fullName evidence="7">Kinesin motor domain-containing protein</fullName>
    </recommendedName>
</protein>
<feature type="region of interest" description="Disordered" evidence="6">
    <location>
        <begin position="1"/>
        <end position="76"/>
    </location>
</feature>
<dbReference type="GO" id="GO:0005875">
    <property type="term" value="C:microtubule associated complex"/>
    <property type="evidence" value="ECO:0007669"/>
    <property type="project" value="TreeGrafter"/>
</dbReference>
<keyword evidence="2 4" id="KW-0067">ATP-binding</keyword>
<feature type="compositionally biased region" description="Low complexity" evidence="6">
    <location>
        <begin position="939"/>
        <end position="949"/>
    </location>
</feature>